<gene>
    <name evidence="1" type="ORF">L195_g057849</name>
</gene>
<reference evidence="1 2" key="2">
    <citation type="journal article" date="2017" name="Front. Plant Sci.">
        <title>Gene Classification and Mining of Molecular Markers Useful in Red Clover (Trifolium pratense) Breeding.</title>
        <authorList>
            <person name="Istvanek J."/>
            <person name="Dluhosova J."/>
            <person name="Dluhos P."/>
            <person name="Patkova L."/>
            <person name="Nedelnik J."/>
            <person name="Repkova J."/>
        </authorList>
    </citation>
    <scope>NUCLEOTIDE SEQUENCE [LARGE SCALE GENOMIC DNA]</scope>
    <source>
        <strain evidence="2">cv. Tatra</strain>
        <tissue evidence="1">Young leaves</tissue>
    </source>
</reference>
<evidence type="ECO:0000313" key="2">
    <source>
        <dbReference type="Proteomes" id="UP000236291"/>
    </source>
</evidence>
<protein>
    <submittedName>
        <fullName evidence="1">Uncharacterized protein</fullName>
    </submittedName>
</protein>
<dbReference type="Proteomes" id="UP000236291">
    <property type="component" value="Unassembled WGS sequence"/>
</dbReference>
<dbReference type="AlphaFoldDB" id="A0A2K3KX91"/>
<feature type="non-terminal residue" evidence="1">
    <location>
        <position position="102"/>
    </location>
</feature>
<reference evidence="1 2" key="1">
    <citation type="journal article" date="2014" name="Am. J. Bot.">
        <title>Genome assembly and annotation for red clover (Trifolium pratense; Fabaceae).</title>
        <authorList>
            <person name="Istvanek J."/>
            <person name="Jaros M."/>
            <person name="Krenek A."/>
            <person name="Repkova J."/>
        </authorList>
    </citation>
    <scope>NUCLEOTIDE SEQUENCE [LARGE SCALE GENOMIC DNA]</scope>
    <source>
        <strain evidence="2">cv. Tatra</strain>
        <tissue evidence="1">Young leaves</tissue>
    </source>
</reference>
<sequence length="102" mass="11486">MVFRVAKTFLCVGGNLYGQLVCALESISLSHNDDSWEFRPDRGGMYSVTYTYAKDLPLLLSLPGIQSLVGRRYTYWGAILWALLKRSLRIGRSLILALLVCL</sequence>
<organism evidence="1 2">
    <name type="scientific">Trifolium pratense</name>
    <name type="common">Red clover</name>
    <dbReference type="NCBI Taxonomy" id="57577"/>
    <lineage>
        <taxon>Eukaryota</taxon>
        <taxon>Viridiplantae</taxon>
        <taxon>Streptophyta</taxon>
        <taxon>Embryophyta</taxon>
        <taxon>Tracheophyta</taxon>
        <taxon>Spermatophyta</taxon>
        <taxon>Magnoliopsida</taxon>
        <taxon>eudicotyledons</taxon>
        <taxon>Gunneridae</taxon>
        <taxon>Pentapetalae</taxon>
        <taxon>rosids</taxon>
        <taxon>fabids</taxon>
        <taxon>Fabales</taxon>
        <taxon>Fabaceae</taxon>
        <taxon>Papilionoideae</taxon>
        <taxon>50 kb inversion clade</taxon>
        <taxon>NPAAA clade</taxon>
        <taxon>Hologalegina</taxon>
        <taxon>IRL clade</taxon>
        <taxon>Trifolieae</taxon>
        <taxon>Trifolium</taxon>
    </lineage>
</organism>
<dbReference type="EMBL" id="ASHM01116901">
    <property type="protein sequence ID" value="PNX70893.1"/>
    <property type="molecule type" value="Genomic_DNA"/>
</dbReference>
<evidence type="ECO:0000313" key="1">
    <source>
        <dbReference type="EMBL" id="PNX70893.1"/>
    </source>
</evidence>
<accession>A0A2K3KX91</accession>
<comment type="caution">
    <text evidence="1">The sequence shown here is derived from an EMBL/GenBank/DDBJ whole genome shotgun (WGS) entry which is preliminary data.</text>
</comment>
<name>A0A2K3KX91_TRIPR</name>
<proteinExistence type="predicted"/>